<name>A0A5J9SMC2_9POAL</name>
<feature type="non-terminal residue" evidence="2">
    <location>
        <position position="1"/>
    </location>
</feature>
<keyword evidence="1" id="KW-0812">Transmembrane</keyword>
<accession>A0A5J9SMC2</accession>
<reference evidence="2 3" key="1">
    <citation type="journal article" date="2019" name="Sci. Rep.">
        <title>A high-quality genome of Eragrostis curvula grass provides insights into Poaceae evolution and supports new strategies to enhance forage quality.</title>
        <authorList>
            <person name="Carballo J."/>
            <person name="Santos B.A.C.M."/>
            <person name="Zappacosta D."/>
            <person name="Garbus I."/>
            <person name="Selva J.P."/>
            <person name="Gallo C.A."/>
            <person name="Diaz A."/>
            <person name="Albertini E."/>
            <person name="Caccamo M."/>
            <person name="Echenique V."/>
        </authorList>
    </citation>
    <scope>NUCLEOTIDE SEQUENCE [LARGE SCALE GENOMIC DNA]</scope>
    <source>
        <strain evidence="3">cv. Victoria</strain>
        <tissue evidence="2">Leaf</tissue>
    </source>
</reference>
<protein>
    <submittedName>
        <fullName evidence="2">Uncharacterized protein</fullName>
    </submittedName>
</protein>
<dbReference type="AlphaFoldDB" id="A0A5J9SMC2"/>
<evidence type="ECO:0000313" key="2">
    <source>
        <dbReference type="EMBL" id="TVU00158.1"/>
    </source>
</evidence>
<evidence type="ECO:0000256" key="1">
    <source>
        <dbReference type="SAM" id="Phobius"/>
    </source>
</evidence>
<organism evidence="2 3">
    <name type="scientific">Eragrostis curvula</name>
    <name type="common">weeping love grass</name>
    <dbReference type="NCBI Taxonomy" id="38414"/>
    <lineage>
        <taxon>Eukaryota</taxon>
        <taxon>Viridiplantae</taxon>
        <taxon>Streptophyta</taxon>
        <taxon>Embryophyta</taxon>
        <taxon>Tracheophyta</taxon>
        <taxon>Spermatophyta</taxon>
        <taxon>Magnoliopsida</taxon>
        <taxon>Liliopsida</taxon>
        <taxon>Poales</taxon>
        <taxon>Poaceae</taxon>
        <taxon>PACMAD clade</taxon>
        <taxon>Chloridoideae</taxon>
        <taxon>Eragrostideae</taxon>
        <taxon>Eragrostidinae</taxon>
        <taxon>Eragrostis</taxon>
    </lineage>
</organism>
<keyword evidence="1" id="KW-0472">Membrane</keyword>
<dbReference type="EMBL" id="RWGY01000633">
    <property type="protein sequence ID" value="TVU00158.1"/>
    <property type="molecule type" value="Genomic_DNA"/>
</dbReference>
<keyword evidence="3" id="KW-1185">Reference proteome</keyword>
<sequence>RLVTSLGKIVVQCAIAACTAPINVVHSRSSRLLCARVFNCGSALARGRRVITVVETVLAPSSRSPRRSASPASLRLPRRRCSSFSPRLFLDSVCSVPVPLVGCGAAFSPASSWLCLQGSSPWLALVEVSAFLLLRLACFCIGIGPFPGEMALRHMMKPEGHNSLRKYMFSKEDLPANCTIVIHSLRNQVVYQVQ</sequence>
<proteinExistence type="predicted"/>
<keyword evidence="1" id="KW-1133">Transmembrane helix</keyword>
<feature type="transmembrane region" description="Helical" evidence="1">
    <location>
        <begin position="122"/>
        <end position="146"/>
    </location>
</feature>
<gene>
    <name evidence="2" type="ORF">EJB05_54469</name>
</gene>
<dbReference type="Gramene" id="TVU00158">
    <property type="protein sequence ID" value="TVU00158"/>
    <property type="gene ID" value="EJB05_54469"/>
</dbReference>
<feature type="transmembrane region" description="Helical" evidence="1">
    <location>
        <begin position="88"/>
        <end position="110"/>
    </location>
</feature>
<comment type="caution">
    <text evidence="2">The sequence shown here is derived from an EMBL/GenBank/DDBJ whole genome shotgun (WGS) entry which is preliminary data.</text>
</comment>
<dbReference type="Proteomes" id="UP000324897">
    <property type="component" value="Unassembled WGS sequence"/>
</dbReference>
<evidence type="ECO:0000313" key="3">
    <source>
        <dbReference type="Proteomes" id="UP000324897"/>
    </source>
</evidence>
<feature type="non-terminal residue" evidence="2">
    <location>
        <position position="194"/>
    </location>
</feature>